<accession>A0AA41WD50</accession>
<dbReference type="PANTHER" id="PTHR10429">
    <property type="entry name" value="DNA-3-METHYLADENINE GLYCOSYLASE"/>
    <property type="match status" value="1"/>
</dbReference>
<dbReference type="Proteomes" id="UP001165306">
    <property type="component" value="Unassembled WGS sequence"/>
</dbReference>
<reference evidence="6" key="1">
    <citation type="submission" date="2022-06" db="EMBL/GenBank/DDBJ databases">
        <title>CFH 74404 Thermomicrobiaceae sp.</title>
        <authorList>
            <person name="Ming H."/>
            <person name="Li W.-J."/>
            <person name="Zhao Z."/>
        </authorList>
    </citation>
    <scope>NUCLEOTIDE SEQUENCE</scope>
    <source>
        <strain evidence="6">CFH 74404</strain>
    </source>
</reference>
<evidence type="ECO:0000256" key="1">
    <source>
        <dbReference type="ARBA" id="ARBA00009232"/>
    </source>
</evidence>
<dbReference type="EMBL" id="JAMSLR010000001">
    <property type="protein sequence ID" value="MCM8747868.1"/>
    <property type="molecule type" value="Genomic_DNA"/>
</dbReference>
<dbReference type="NCBIfam" id="TIGR00567">
    <property type="entry name" value="3mg"/>
    <property type="match status" value="1"/>
</dbReference>
<dbReference type="SUPFAM" id="SSF50486">
    <property type="entry name" value="FMT C-terminal domain-like"/>
    <property type="match status" value="1"/>
</dbReference>
<dbReference type="EC" id="3.2.2.-" evidence="5"/>
<gene>
    <name evidence="6" type="ORF">NET02_01765</name>
</gene>
<evidence type="ECO:0000313" key="7">
    <source>
        <dbReference type="Proteomes" id="UP001165306"/>
    </source>
</evidence>
<protein>
    <recommendedName>
        <fullName evidence="5">Putative 3-methyladenine DNA glycosylase</fullName>
        <ecNumber evidence="5">3.2.2.-</ecNumber>
    </recommendedName>
</protein>
<dbReference type="AlphaFoldDB" id="A0AA41WD50"/>
<dbReference type="GO" id="GO:0006284">
    <property type="term" value="P:base-excision repair"/>
    <property type="evidence" value="ECO:0007669"/>
    <property type="project" value="InterPro"/>
</dbReference>
<dbReference type="PANTHER" id="PTHR10429:SF0">
    <property type="entry name" value="DNA-3-METHYLADENINE GLYCOSYLASE"/>
    <property type="match status" value="1"/>
</dbReference>
<dbReference type="InterPro" id="IPR003180">
    <property type="entry name" value="MPG"/>
</dbReference>
<dbReference type="InterPro" id="IPR011034">
    <property type="entry name" value="Formyl_transferase-like_C_sf"/>
</dbReference>
<name>A0AA41WD50_9BACT</name>
<comment type="similarity">
    <text evidence="1 5">Belongs to the DNA glycosylase MPG family.</text>
</comment>
<evidence type="ECO:0000256" key="5">
    <source>
        <dbReference type="HAMAP-Rule" id="MF_00527"/>
    </source>
</evidence>
<keyword evidence="7" id="KW-1185">Reference proteome</keyword>
<comment type="caution">
    <text evidence="6">The sequence shown here is derived from an EMBL/GenBank/DDBJ whole genome shotgun (WGS) entry which is preliminary data.</text>
</comment>
<evidence type="ECO:0000313" key="6">
    <source>
        <dbReference type="EMBL" id="MCM8747868.1"/>
    </source>
</evidence>
<keyword evidence="6" id="KW-0326">Glycosidase</keyword>
<keyword evidence="4 5" id="KW-0234">DNA repair</keyword>
<dbReference type="GO" id="GO:0003677">
    <property type="term" value="F:DNA binding"/>
    <property type="evidence" value="ECO:0007669"/>
    <property type="project" value="InterPro"/>
</dbReference>
<keyword evidence="3 5" id="KW-0378">Hydrolase</keyword>
<dbReference type="HAMAP" id="MF_00527">
    <property type="entry name" value="3MGH"/>
    <property type="match status" value="1"/>
</dbReference>
<dbReference type="CDD" id="cd00540">
    <property type="entry name" value="AAG"/>
    <property type="match status" value="1"/>
</dbReference>
<evidence type="ECO:0000256" key="3">
    <source>
        <dbReference type="ARBA" id="ARBA00022801"/>
    </source>
</evidence>
<dbReference type="Pfam" id="PF02245">
    <property type="entry name" value="Pur_DNA_glyco"/>
    <property type="match status" value="1"/>
</dbReference>
<evidence type="ECO:0000256" key="4">
    <source>
        <dbReference type="ARBA" id="ARBA00023204"/>
    </source>
</evidence>
<proteinExistence type="inferred from homology"/>
<organism evidence="6 7">
    <name type="scientific">Thermalbibacter longus</name>
    <dbReference type="NCBI Taxonomy" id="2951981"/>
    <lineage>
        <taxon>Bacteria</taxon>
        <taxon>Pseudomonadati</taxon>
        <taxon>Thermomicrobiota</taxon>
        <taxon>Thermomicrobia</taxon>
        <taxon>Thermomicrobiales</taxon>
        <taxon>Thermomicrobiaceae</taxon>
        <taxon>Thermalbibacter</taxon>
    </lineage>
</organism>
<dbReference type="InterPro" id="IPR036995">
    <property type="entry name" value="MPG_sf"/>
</dbReference>
<dbReference type="NCBIfam" id="NF002003">
    <property type="entry name" value="PRK00802.1-3"/>
    <property type="match status" value="1"/>
</dbReference>
<dbReference type="GO" id="GO:0003905">
    <property type="term" value="F:alkylbase DNA N-glycosylase activity"/>
    <property type="evidence" value="ECO:0007669"/>
    <property type="project" value="InterPro"/>
</dbReference>
<sequence>MVTASEPIISPERALGLDWYARPAEQVAIDLLGCLLVTAIGGHVTAGWVVETEAYGGPEDPASHASFRRHGLVRAMWGPPGRAYVYRAYGVFPCFNVVTGQPGEASAVLVRAIEPVMGIEEMARRRGVPAGPRIAAGPGKLGRALGLAVEYNGLALDRPPVWIQPGRLVEQMACGQRIGVRRGADRPWRFGIAGHPALSRPFPVVTPPYPAPATR</sequence>
<dbReference type="Gene3D" id="3.10.300.10">
    <property type="entry name" value="Methylpurine-DNA glycosylase (MPG)"/>
    <property type="match status" value="1"/>
</dbReference>
<keyword evidence="2 5" id="KW-0227">DNA damage</keyword>
<dbReference type="RefSeq" id="WP_284055650.1">
    <property type="nucleotide sequence ID" value="NZ_JAMSLR010000001.1"/>
</dbReference>
<evidence type="ECO:0000256" key="2">
    <source>
        <dbReference type="ARBA" id="ARBA00022763"/>
    </source>
</evidence>